<feature type="transmembrane region" description="Helical" evidence="8">
    <location>
        <begin position="286"/>
        <end position="308"/>
    </location>
</feature>
<dbReference type="CDD" id="cd00130">
    <property type="entry name" value="PAS"/>
    <property type="match status" value="1"/>
</dbReference>
<evidence type="ECO:0000259" key="10">
    <source>
        <dbReference type="PROSITE" id="PS50112"/>
    </source>
</evidence>
<evidence type="ECO:0000313" key="12">
    <source>
        <dbReference type="Proteomes" id="UP000274350"/>
    </source>
</evidence>
<feature type="coiled-coil region" evidence="7">
    <location>
        <begin position="36"/>
        <end position="63"/>
    </location>
</feature>
<dbReference type="Proteomes" id="UP000274350">
    <property type="component" value="Chromosome"/>
</dbReference>
<dbReference type="Gene3D" id="3.30.565.10">
    <property type="entry name" value="Histidine kinase-like ATPase, C-terminal domain"/>
    <property type="match status" value="1"/>
</dbReference>
<dbReference type="CDD" id="cd00082">
    <property type="entry name" value="HisKA"/>
    <property type="match status" value="1"/>
</dbReference>
<dbReference type="SUPFAM" id="SSF47384">
    <property type="entry name" value="Homodimeric domain of signal transducing histidine kinase"/>
    <property type="match status" value="1"/>
</dbReference>
<dbReference type="CDD" id="cd12915">
    <property type="entry name" value="PDC2_DGC_like"/>
    <property type="match status" value="1"/>
</dbReference>
<dbReference type="EC" id="2.7.13.3" evidence="2"/>
<dbReference type="Gene3D" id="3.30.450.20">
    <property type="entry name" value="PAS domain"/>
    <property type="match status" value="3"/>
</dbReference>
<dbReference type="PRINTS" id="PR00344">
    <property type="entry name" value="BCTRLSENSOR"/>
</dbReference>
<dbReference type="PANTHER" id="PTHR43047">
    <property type="entry name" value="TWO-COMPONENT HISTIDINE PROTEIN KINASE"/>
    <property type="match status" value="1"/>
</dbReference>
<dbReference type="InterPro" id="IPR004358">
    <property type="entry name" value="Sig_transdc_His_kin-like_C"/>
</dbReference>
<dbReference type="PROSITE" id="PS50109">
    <property type="entry name" value="HIS_KIN"/>
    <property type="match status" value="1"/>
</dbReference>
<gene>
    <name evidence="11" type="ORF">EJG51_004235</name>
</gene>
<dbReference type="AlphaFoldDB" id="A0A6M4A275"/>
<feature type="domain" description="Histidine kinase" evidence="9">
    <location>
        <begin position="462"/>
        <end position="666"/>
    </location>
</feature>
<dbReference type="InterPro" id="IPR054327">
    <property type="entry name" value="His-kinase-like_sensor"/>
</dbReference>
<evidence type="ECO:0000256" key="6">
    <source>
        <dbReference type="ARBA" id="ARBA00023012"/>
    </source>
</evidence>
<keyword evidence="8" id="KW-0472">Membrane</keyword>
<evidence type="ECO:0000313" key="11">
    <source>
        <dbReference type="EMBL" id="QJQ05193.1"/>
    </source>
</evidence>
<dbReference type="GO" id="GO:0006355">
    <property type="term" value="P:regulation of DNA-templated transcription"/>
    <property type="evidence" value="ECO:0007669"/>
    <property type="project" value="InterPro"/>
</dbReference>
<dbReference type="EMBL" id="CP051152">
    <property type="protein sequence ID" value="QJQ05193.1"/>
    <property type="molecule type" value="Genomic_DNA"/>
</dbReference>
<dbReference type="KEGG" id="upi:EJG51_004235"/>
<evidence type="ECO:0000259" key="9">
    <source>
        <dbReference type="PROSITE" id="PS50109"/>
    </source>
</evidence>
<evidence type="ECO:0000256" key="4">
    <source>
        <dbReference type="ARBA" id="ARBA00022679"/>
    </source>
</evidence>
<dbReference type="SMART" id="SM00388">
    <property type="entry name" value="HisKA"/>
    <property type="match status" value="1"/>
</dbReference>
<dbReference type="Pfam" id="PF00512">
    <property type="entry name" value="HisKA"/>
    <property type="match status" value="1"/>
</dbReference>
<keyword evidence="6" id="KW-0902">Two-component regulatory system</keyword>
<organism evidence="11 12">
    <name type="scientific">Undibacterium piscinae</name>
    <dbReference type="NCBI Taxonomy" id="2495591"/>
    <lineage>
        <taxon>Bacteria</taxon>
        <taxon>Pseudomonadati</taxon>
        <taxon>Pseudomonadota</taxon>
        <taxon>Betaproteobacteria</taxon>
        <taxon>Burkholderiales</taxon>
        <taxon>Oxalobacteraceae</taxon>
        <taxon>Undibacterium</taxon>
    </lineage>
</organism>
<dbReference type="InterPro" id="IPR000014">
    <property type="entry name" value="PAS"/>
</dbReference>
<feature type="domain" description="PAS" evidence="10">
    <location>
        <begin position="342"/>
        <end position="389"/>
    </location>
</feature>
<keyword evidence="4" id="KW-0808">Transferase</keyword>
<protein>
    <recommendedName>
        <fullName evidence="2">histidine kinase</fullName>
        <ecNumber evidence="2">2.7.13.3</ecNumber>
    </recommendedName>
</protein>
<reference evidence="11 12" key="1">
    <citation type="journal article" date="2019" name="Int. J. Syst. Evol. Microbiol.">
        <title>Undibacterium piscinae sp. nov., isolated from Korean shiner intestine.</title>
        <authorList>
            <person name="Lee S.Y."/>
            <person name="Kang W."/>
            <person name="Kim P.S."/>
            <person name="Kim H.S."/>
            <person name="Sung H."/>
            <person name="Shin N.R."/>
            <person name="Whon T.W."/>
            <person name="Yun J.H."/>
            <person name="Lee J.Y."/>
            <person name="Lee J.Y."/>
            <person name="Jung M.J."/>
            <person name="Jeong Y.S."/>
            <person name="Tak E.J."/>
            <person name="Han J.E."/>
            <person name="Hyun D.W."/>
            <person name="Kang M.S."/>
            <person name="Lee K.E."/>
            <person name="Lee B.H."/>
            <person name="Bae J.W."/>
        </authorList>
    </citation>
    <scope>NUCLEOTIDE SEQUENCE [LARGE SCALE GENOMIC DNA]</scope>
    <source>
        <strain evidence="11 12">S11R28</strain>
    </source>
</reference>
<dbReference type="GO" id="GO:0000155">
    <property type="term" value="F:phosphorelay sensor kinase activity"/>
    <property type="evidence" value="ECO:0007669"/>
    <property type="project" value="InterPro"/>
</dbReference>
<keyword evidence="8" id="KW-1133">Transmembrane helix</keyword>
<proteinExistence type="predicted"/>
<dbReference type="FunFam" id="1.10.287.130:FF:000001">
    <property type="entry name" value="Two-component sensor histidine kinase"/>
    <property type="match status" value="1"/>
</dbReference>
<evidence type="ECO:0000256" key="3">
    <source>
        <dbReference type="ARBA" id="ARBA00022553"/>
    </source>
</evidence>
<dbReference type="InterPro" id="IPR036097">
    <property type="entry name" value="HisK_dim/P_sf"/>
</dbReference>
<dbReference type="InterPro" id="IPR003661">
    <property type="entry name" value="HisK_dim/P_dom"/>
</dbReference>
<evidence type="ECO:0000256" key="8">
    <source>
        <dbReference type="SAM" id="Phobius"/>
    </source>
</evidence>
<keyword evidence="8" id="KW-0812">Transmembrane</keyword>
<dbReference type="Pfam" id="PF13426">
    <property type="entry name" value="PAS_9"/>
    <property type="match status" value="1"/>
</dbReference>
<dbReference type="InterPro" id="IPR035965">
    <property type="entry name" value="PAS-like_dom_sf"/>
</dbReference>
<keyword evidence="7" id="KW-0175">Coiled coil</keyword>
<keyword evidence="3" id="KW-0597">Phosphoprotein</keyword>
<dbReference type="Pfam" id="PF02518">
    <property type="entry name" value="HATPase_c"/>
    <property type="match status" value="1"/>
</dbReference>
<dbReference type="Pfam" id="PF22588">
    <property type="entry name" value="dCache_1_like"/>
    <property type="match status" value="1"/>
</dbReference>
<evidence type="ECO:0000256" key="2">
    <source>
        <dbReference type="ARBA" id="ARBA00012438"/>
    </source>
</evidence>
<dbReference type="GO" id="GO:0009927">
    <property type="term" value="F:histidine phosphotransfer kinase activity"/>
    <property type="evidence" value="ECO:0007669"/>
    <property type="project" value="TreeGrafter"/>
</dbReference>
<dbReference type="InterPro" id="IPR003594">
    <property type="entry name" value="HATPase_dom"/>
</dbReference>
<keyword evidence="5" id="KW-0418">Kinase</keyword>
<comment type="catalytic activity">
    <reaction evidence="1">
        <text>ATP + protein L-histidine = ADP + protein N-phospho-L-histidine.</text>
        <dbReference type="EC" id="2.7.13.3"/>
    </reaction>
</comment>
<dbReference type="Gene3D" id="1.10.287.130">
    <property type="match status" value="1"/>
</dbReference>
<name>A0A6M4A275_9BURK</name>
<sequence length="666" mass="73123">MELLAKNRNRDARVGLSLFSLLLLAYIWGSTYYQLLDAKNEAIQTAQKDARNYARTIEEHTIRTLQTADQAALFVSEHYLVSGLRFDLLSYMKSGIILGDILNQVSIVDQKGELALSNLPMKKTNLADREHIRVHMEKDLGQLFVSKPVLGRISQKWSLQMTRRINHADGSFNGVAVVSVDPFYFTRFYDEINLGKHGTVTMFGEDGIVRARRDGKSAEVGQDLSKGMIFKAALANGSGDMRSTSVVDGKERLFSYRKIKNYPLYVAAAIGIEDALAPYQTRKIEALRLSLIASLLIIAFSVFVIAMVGRLQRSEQHALSANAAKTSLLHDLELQKDELKASSDRLDTIVQNAADAIITTNDRGDIESFNHSAESIFACSAKDLLGRNMQQLTPTLQAGSWKLLEAGVLGVVEGVRNGGAVFPLEITTSKVHVLGQDKFILIARDITERRKVERLQQEFVSTVSHELRTPLTAIRGSLGLVAGGVTGVLPVQAATLVKMAYTNTERLTQLINDLLDVQKLESGLLSLTQVSCNLAKLIDEARDVNQAFATRLEVNIALHNPTPDVQVNVDAGRFQQVMANLLSNACKYSNQGDTVMIATKLLASDRIRIAVSDRGPGISEEFRERIFQKFSQQDSSDTKAKGGSGLGLSISKAIVNQMGGSPLGSR</sequence>
<evidence type="ECO:0000256" key="7">
    <source>
        <dbReference type="SAM" id="Coils"/>
    </source>
</evidence>
<dbReference type="CDD" id="cd12914">
    <property type="entry name" value="PDC1_DGC_like"/>
    <property type="match status" value="1"/>
</dbReference>
<dbReference type="GO" id="GO:0005886">
    <property type="term" value="C:plasma membrane"/>
    <property type="evidence" value="ECO:0007669"/>
    <property type="project" value="TreeGrafter"/>
</dbReference>
<dbReference type="NCBIfam" id="TIGR00229">
    <property type="entry name" value="sensory_box"/>
    <property type="match status" value="1"/>
</dbReference>
<dbReference type="PROSITE" id="PS50112">
    <property type="entry name" value="PAS"/>
    <property type="match status" value="1"/>
</dbReference>
<evidence type="ECO:0000256" key="5">
    <source>
        <dbReference type="ARBA" id="ARBA00022777"/>
    </source>
</evidence>
<dbReference type="SMART" id="SM00091">
    <property type="entry name" value="PAS"/>
    <property type="match status" value="1"/>
</dbReference>
<dbReference type="InterPro" id="IPR036890">
    <property type="entry name" value="HATPase_C_sf"/>
</dbReference>
<keyword evidence="12" id="KW-1185">Reference proteome</keyword>
<dbReference type="SMART" id="SM00387">
    <property type="entry name" value="HATPase_c"/>
    <property type="match status" value="1"/>
</dbReference>
<dbReference type="SUPFAM" id="SSF55785">
    <property type="entry name" value="PYP-like sensor domain (PAS domain)"/>
    <property type="match status" value="1"/>
</dbReference>
<dbReference type="SUPFAM" id="SSF55874">
    <property type="entry name" value="ATPase domain of HSP90 chaperone/DNA topoisomerase II/histidine kinase"/>
    <property type="match status" value="1"/>
</dbReference>
<dbReference type="PANTHER" id="PTHR43047:SF72">
    <property type="entry name" value="OSMOSENSING HISTIDINE PROTEIN KINASE SLN1"/>
    <property type="match status" value="1"/>
</dbReference>
<evidence type="ECO:0000256" key="1">
    <source>
        <dbReference type="ARBA" id="ARBA00000085"/>
    </source>
</evidence>
<dbReference type="InterPro" id="IPR005467">
    <property type="entry name" value="His_kinase_dom"/>
</dbReference>
<accession>A0A6M4A275</accession>